<dbReference type="GO" id="GO:0071169">
    <property type="term" value="P:establishment of protein localization to chromatin"/>
    <property type="evidence" value="ECO:0007669"/>
    <property type="project" value="TreeGrafter"/>
</dbReference>
<name>A0A7R8VHI7_TIMDO</name>
<feature type="compositionally biased region" description="Basic and acidic residues" evidence="7">
    <location>
        <begin position="636"/>
        <end position="645"/>
    </location>
</feature>
<dbReference type="CDD" id="cd23958">
    <property type="entry name" value="SCC2"/>
    <property type="match status" value="1"/>
</dbReference>
<dbReference type="Gene3D" id="1.25.10.10">
    <property type="entry name" value="Leucine-rich Repeat Variant"/>
    <property type="match status" value="1"/>
</dbReference>
<feature type="compositionally biased region" description="Polar residues" evidence="7">
    <location>
        <begin position="321"/>
        <end position="341"/>
    </location>
</feature>
<keyword evidence="5 6" id="KW-0131">Cell cycle</keyword>
<dbReference type="InterPro" id="IPR011989">
    <property type="entry name" value="ARM-like"/>
</dbReference>
<feature type="domain" description="Sister chromatid cohesion C-terminal" evidence="8">
    <location>
        <begin position="1750"/>
        <end position="1933"/>
    </location>
</feature>
<evidence type="ECO:0000256" key="6">
    <source>
        <dbReference type="RuleBase" id="RU364107"/>
    </source>
</evidence>
<feature type="compositionally biased region" description="Polar residues" evidence="7">
    <location>
        <begin position="2182"/>
        <end position="2194"/>
    </location>
</feature>
<dbReference type="GO" id="GO:0061775">
    <property type="term" value="F:cohesin loader activity"/>
    <property type="evidence" value="ECO:0007669"/>
    <property type="project" value="InterPro"/>
</dbReference>
<accession>A0A7R8VHI7</accession>
<feature type="region of interest" description="Disordered" evidence="7">
    <location>
        <begin position="2088"/>
        <end position="2142"/>
    </location>
</feature>
<keyword evidence="3 6" id="KW-0677">Repeat</keyword>
<evidence type="ECO:0000259" key="8">
    <source>
        <dbReference type="Pfam" id="PF12830"/>
    </source>
</evidence>
<dbReference type="GO" id="GO:0003682">
    <property type="term" value="F:chromatin binding"/>
    <property type="evidence" value="ECO:0007669"/>
    <property type="project" value="TreeGrafter"/>
</dbReference>
<evidence type="ECO:0000256" key="1">
    <source>
        <dbReference type="ARBA" id="ARBA00004123"/>
    </source>
</evidence>
<gene>
    <name evidence="9" type="ORF">TDIB3V08_LOCUS3823</name>
</gene>
<dbReference type="InterPro" id="IPR024986">
    <property type="entry name" value="Nipped-B_C"/>
</dbReference>
<dbReference type="InterPro" id="IPR033031">
    <property type="entry name" value="Scc2/Nipped-B"/>
</dbReference>
<dbReference type="EMBL" id="OA565684">
    <property type="protein sequence ID" value="CAD7197517.1"/>
    <property type="molecule type" value="Genomic_DNA"/>
</dbReference>
<feature type="region of interest" description="Disordered" evidence="7">
    <location>
        <begin position="1214"/>
        <end position="1260"/>
    </location>
</feature>
<feature type="compositionally biased region" description="Acidic residues" evidence="7">
    <location>
        <begin position="1242"/>
        <end position="1257"/>
    </location>
</feature>
<dbReference type="GO" id="GO:0010468">
    <property type="term" value="P:regulation of gene expression"/>
    <property type="evidence" value="ECO:0007669"/>
    <property type="project" value="InterPro"/>
</dbReference>
<evidence type="ECO:0000313" key="9">
    <source>
        <dbReference type="EMBL" id="CAD7197517.1"/>
    </source>
</evidence>
<feature type="compositionally biased region" description="Basic residues" evidence="7">
    <location>
        <begin position="2103"/>
        <end position="2128"/>
    </location>
</feature>
<dbReference type="GO" id="GO:0090694">
    <property type="term" value="C:Scc2-Scc4 cohesin loading complex"/>
    <property type="evidence" value="ECO:0007669"/>
    <property type="project" value="TreeGrafter"/>
</dbReference>
<dbReference type="SUPFAM" id="SSF48371">
    <property type="entry name" value="ARM repeat"/>
    <property type="match status" value="1"/>
</dbReference>
<evidence type="ECO:0000256" key="5">
    <source>
        <dbReference type="ARBA" id="ARBA00023306"/>
    </source>
</evidence>
<dbReference type="Pfam" id="PF12830">
    <property type="entry name" value="Nipped-B_C"/>
    <property type="match status" value="1"/>
</dbReference>
<evidence type="ECO:0000256" key="4">
    <source>
        <dbReference type="ARBA" id="ARBA00023242"/>
    </source>
</evidence>
<feature type="region of interest" description="Disordered" evidence="7">
    <location>
        <begin position="1148"/>
        <end position="1173"/>
    </location>
</feature>
<feature type="compositionally biased region" description="Basic residues" evidence="7">
    <location>
        <begin position="1226"/>
        <end position="1238"/>
    </location>
</feature>
<dbReference type="InterPro" id="IPR026003">
    <property type="entry name" value="Cohesin_HEAT"/>
</dbReference>
<sequence length="2292" mass="258580">MICKYLNGKFVCVRKSIGSTLTSSTPWADLGDLHTPTLYINSTTMLKGCDRYMFVLIVTSKKMSPMIRYADMTHHTLVFATWIDSSGRRVHSLADYDGTKQSSCGTGKFAINLMSHRIAVLPLTIKSKAYNNLMFLTLNWEDVAESRADAIKVFPYLATQGMSKGTALPREVKDITDNTSIYTIIPTQRGGKGDMQPQNMVLPEMPLPSPLPQTLSNKSLLFHPRVAEEAQILLSVRDDALVPQLVQSLVQTTSDHIELKDHYAATEAPVDQQQNIPELLKAILQRNPTVFKGCKADSPRLIHWSETSGFNSNCNRVSPASYGQASPTYASSSGSRHTPQGSPAPPASARLAVPLQEHPPILTPVTSNASVYRVSVITEQPKTMVHSANESLSDSGISDMFNSSLINDRSLCKDGTGETSSIKLGSFPEVRTGSICGDADGTEDAKMPSSFEKDYGCAKVNDNNTIVELPCVQKPTNLEHMSRESILENLRETIADGTSLGAVNAIKTEEPPESSPTQINVASAPQVKEEGILSPKDKKSYLLIDSGLKEPIDQALMQRSIKAFAEKSPQLASKLGITSNHKITKNVDPNKPLDSESEKKQEKKKNPTEENFKENCSYGMSLTERIKKRKRSLPNHKNDETRNESSETYEESPLVPRTKLRKVERKLIPVVEKLSTEELMETNTYLRFNRSIEAIFDNTEDLDLNMEQVVTTVALFILDDDADVPPEALIPKYQLQELCSEAAKLKTLCAMESVPSDRLVSLLNILEKNIRDGTRVSPIADPDDDEDESKLWLELTMERVMRAADASVTSLYIMTSPNMPKKIYLEDVIDRIVVFTKYQLQNTIYPSFDPVYRTDSKAKDIFIGNARKKRAHVKEVREKSILTLYNKLHELVGLLAELLNIQVLTDNAVLHASSMGVAPFFVENVNELQLSALKLVTTIFTKYEKHRRLLLDDILASIARLPSTKRSLRTYRLNSEEYIQMLTALVLQLIQCVVYLPDRLQLETKENTKEEVEEIEKKDNTVNVDRDVFIVNKYETATRTAANFLSVFLNKCGSKSEEIDYRPLFENFVQDLLTTVNKPEWPATELLLSLLGKLLVTNFVNKGIDMSLRVASLDYLGVVAARLRKDAVISQQRLGTIDQIIQEIKSEEQRELEEHGGDKKLFRQEKTDLDPEEERTQFLQRVLLDYLAVSGHNDQALTYARHFYLAQWYRDTTGENRPSSTGKNSNSKKKKKSRKKRKDNSSEEESSDLSEYDEDEDSKNNISNNDISLASYRMIEMRKQFLISKIQPFHNGRKNRQTDKVLQTYIDYDSAELICRYLASKRPFSKCFDVYLKQGLWEVLEKMKLKKNVEIQGDWGDSDIINKLKPLPFNIIGGVQNDQILLVLAESSIAIRTKAMKCLTMVVEADPSVLGRVDMQRGVKHSFLDHSTSVREAAVDLVGKFVLSCPDLIDKYYDMLSARILDTGVSVRKRVIKILKDICMESPEFPKIPEICVKMIRRVNDEEGIRKLVMEVFQNMWFTPIRERPNLDSAALLRKVMNITDVVAASRDMGLEWFEQLLLSLFKPKEDKEDSTKVNIEPPKALLTACKQIVDCLIENVLRLEETSYNEESGKGSSQRLVACLTTLYLFSKIRPQLLVNHAITLQPYLSLKCQTQGDYQIISSVARTLELVVPLMEHPSETFLAQLEEDSVKLILQHDRTVVASCLSCLGSVVNNVTRNFKLIRDCFKKYYGAKLSKQENLKEMGDVSSGMASTVIQLYLKEILESFLHPNIGVRHAALKVIQLILAQGLVHPVQIVPYLICMSTDVEKAVSHSADKQLQDIEKKYPGFIHMKSQSGIRLSYKLQKILQQSDAMGVVRGFRVREGEIPGALNGFLYSILRSTKQQRRALVLSILKQFDDQVKTSLSQMLYLSDNLAYFPFQVQDEPLFIIHHIDIMISVTGTNLLQSFREGLIPNGIQNQIEHGELNPQTGTITVPSYLEEDEDEDEEVLLARVPEDTTTLQDCITAMLLVLKDHLKELYGISDAKITQYSPSESAKIYEKAVSRKSHSCFDPKATILKLKQGSPPSVLDEASRKALVDQYLDDIPHKIPKLTIVPPRPPEVKETRHHRSHKSHRLEKHKKHRHKKKRRRYGDDEENSEHEFSDPDFLSMHTSVTVSGIGKVEWEEVNPHLRGGRVENHLGKTAPSSPDQDSNLISPSSAVELNTTNALANYATEAAPPGAQTGTLVSVEMRARPFFVLDNFSGGESHRLCLQHTHIARVERMLLSYHTSQELPVSREYAANTLLLRVEKTVYN</sequence>
<evidence type="ECO:0000256" key="7">
    <source>
        <dbReference type="SAM" id="MobiDB-lite"/>
    </source>
</evidence>
<dbReference type="GO" id="GO:0034087">
    <property type="term" value="P:establishment of mitotic sister chromatid cohesion"/>
    <property type="evidence" value="ECO:0007669"/>
    <property type="project" value="TreeGrafter"/>
</dbReference>
<feature type="region of interest" description="Disordered" evidence="7">
    <location>
        <begin position="2171"/>
        <end position="2194"/>
    </location>
</feature>
<dbReference type="InterPro" id="IPR016024">
    <property type="entry name" value="ARM-type_fold"/>
</dbReference>
<dbReference type="GO" id="GO:1990414">
    <property type="term" value="P:replication-born double-strand break repair via sister chromatid exchange"/>
    <property type="evidence" value="ECO:0007669"/>
    <property type="project" value="TreeGrafter"/>
</dbReference>
<feature type="compositionally biased region" description="Basic and acidic residues" evidence="7">
    <location>
        <begin position="1148"/>
        <end position="1169"/>
    </location>
</feature>
<reference evidence="9" key="1">
    <citation type="submission" date="2020-11" db="EMBL/GenBank/DDBJ databases">
        <authorList>
            <person name="Tran Van P."/>
        </authorList>
    </citation>
    <scope>NUCLEOTIDE SEQUENCE</scope>
</reference>
<evidence type="ECO:0000256" key="3">
    <source>
        <dbReference type="ARBA" id="ARBA00022737"/>
    </source>
</evidence>
<proteinExistence type="inferred from homology"/>
<dbReference type="PANTHER" id="PTHR21704:SF18">
    <property type="entry name" value="NIPPED-B-LIKE PROTEIN"/>
    <property type="match status" value="1"/>
</dbReference>
<dbReference type="GO" id="GO:0140588">
    <property type="term" value="P:chromatin looping"/>
    <property type="evidence" value="ECO:0007669"/>
    <property type="project" value="InterPro"/>
</dbReference>
<feature type="compositionally biased region" description="Basic and acidic residues" evidence="7">
    <location>
        <begin position="591"/>
        <end position="613"/>
    </location>
</feature>
<comment type="subcellular location">
    <subcellularLocation>
        <location evidence="1 6">Nucleus</location>
    </subcellularLocation>
</comment>
<dbReference type="PANTHER" id="PTHR21704">
    <property type="entry name" value="NIPPED-B-LIKE PROTEIN DELANGIN SCC2-RELATED"/>
    <property type="match status" value="1"/>
</dbReference>
<dbReference type="Pfam" id="PF12765">
    <property type="entry name" value="Cohesin_HEAT"/>
    <property type="match status" value="1"/>
</dbReference>
<protein>
    <recommendedName>
        <fullName evidence="6">Nipped-B protein</fullName>
    </recommendedName>
</protein>
<keyword evidence="4 6" id="KW-0539">Nucleus</keyword>
<comment type="similarity">
    <text evidence="2 6">Belongs to the SCC2/Nipped-B family.</text>
</comment>
<feature type="region of interest" description="Disordered" evidence="7">
    <location>
        <begin position="321"/>
        <end position="348"/>
    </location>
</feature>
<evidence type="ECO:0000256" key="2">
    <source>
        <dbReference type="ARBA" id="ARBA00009252"/>
    </source>
</evidence>
<feature type="region of interest" description="Disordered" evidence="7">
    <location>
        <begin position="575"/>
        <end position="653"/>
    </location>
</feature>
<organism evidence="9">
    <name type="scientific">Timema douglasi</name>
    <name type="common">Walking stick</name>
    <dbReference type="NCBI Taxonomy" id="61478"/>
    <lineage>
        <taxon>Eukaryota</taxon>
        <taxon>Metazoa</taxon>
        <taxon>Ecdysozoa</taxon>
        <taxon>Arthropoda</taxon>
        <taxon>Hexapoda</taxon>
        <taxon>Insecta</taxon>
        <taxon>Pterygota</taxon>
        <taxon>Neoptera</taxon>
        <taxon>Polyneoptera</taxon>
        <taxon>Phasmatodea</taxon>
        <taxon>Timematodea</taxon>
        <taxon>Timematoidea</taxon>
        <taxon>Timematidae</taxon>
        <taxon>Timema</taxon>
    </lineage>
</organism>